<keyword evidence="2" id="KW-1185">Reference proteome</keyword>
<evidence type="ECO:0000313" key="1">
    <source>
        <dbReference type="EMBL" id="KAB3528845.1"/>
    </source>
</evidence>
<dbReference type="EMBL" id="WBZB01000039">
    <property type="protein sequence ID" value="KAB3528845.1"/>
    <property type="molecule type" value="Genomic_DNA"/>
</dbReference>
<dbReference type="RefSeq" id="WP_151866401.1">
    <property type="nucleotide sequence ID" value="NZ_WBZB01000039.1"/>
</dbReference>
<organism evidence="1 2">
    <name type="scientific">Alkaliphilus serpentinus</name>
    <dbReference type="NCBI Taxonomy" id="1482731"/>
    <lineage>
        <taxon>Bacteria</taxon>
        <taxon>Bacillati</taxon>
        <taxon>Bacillota</taxon>
        <taxon>Clostridia</taxon>
        <taxon>Peptostreptococcales</taxon>
        <taxon>Natronincolaceae</taxon>
        <taxon>Alkaliphilus</taxon>
    </lineage>
</organism>
<name>A0A833M9J6_9FIRM</name>
<reference evidence="1 2" key="1">
    <citation type="submission" date="2019-10" db="EMBL/GenBank/DDBJ databases">
        <title>Alkaliphilus serpentinus sp. nov. and Alkaliphilus pronyensis sp. nov., two novel anaerobic alkaliphilic species isolated from the serpentinized-hosted hydrothermal field of the Prony Bay (New Caledonia).</title>
        <authorList>
            <person name="Postec A."/>
        </authorList>
    </citation>
    <scope>NUCLEOTIDE SEQUENCE [LARGE SCALE GENOMIC DNA]</scope>
    <source>
        <strain evidence="1 2">LacT</strain>
    </source>
</reference>
<evidence type="ECO:0000313" key="2">
    <source>
        <dbReference type="Proteomes" id="UP000465601"/>
    </source>
</evidence>
<accession>A0A833M9J6</accession>
<proteinExistence type="predicted"/>
<dbReference type="OrthoDB" id="2182939at2"/>
<protein>
    <submittedName>
        <fullName evidence="1">Uncharacterized protein</fullName>
    </submittedName>
</protein>
<sequence>MKTARNVMAVVLLVMILGVSGILTYRVTKVQGIIENYSINDDVHDSRVLIATQKKSFKEKVLKNVESYYKENAVYISVVDITQLAEINHEEWDAIIIFSSIESNGLHKEVEAFITSLKDYSRIYMVNTADRAQWDNQLIDIDSITAPSKRANVEEVGNYIINAIKGLL</sequence>
<comment type="caution">
    <text evidence="1">The sequence shown here is derived from an EMBL/GenBank/DDBJ whole genome shotgun (WGS) entry which is preliminary data.</text>
</comment>
<dbReference type="Proteomes" id="UP000465601">
    <property type="component" value="Unassembled WGS sequence"/>
</dbReference>
<dbReference type="AlphaFoldDB" id="A0A833M9J6"/>
<gene>
    <name evidence="1" type="ORF">F8153_11005</name>
</gene>